<dbReference type="Pfam" id="PF13400">
    <property type="entry name" value="Tad"/>
    <property type="match status" value="1"/>
</dbReference>
<organism evidence="4 5">
    <name type="scientific">Methylobacillus rhizosphaerae</name>
    <dbReference type="NCBI Taxonomy" id="551994"/>
    <lineage>
        <taxon>Bacteria</taxon>
        <taxon>Pseudomonadati</taxon>
        <taxon>Pseudomonadota</taxon>
        <taxon>Betaproteobacteria</taxon>
        <taxon>Nitrosomonadales</taxon>
        <taxon>Methylophilaceae</taxon>
        <taxon>Methylobacillus</taxon>
    </lineage>
</organism>
<dbReference type="EMBL" id="FZOA01000002">
    <property type="protein sequence ID" value="SNR71557.1"/>
    <property type="molecule type" value="Genomic_DNA"/>
</dbReference>
<keyword evidence="1" id="KW-0472">Membrane</keyword>
<evidence type="ECO:0000313" key="4">
    <source>
        <dbReference type="EMBL" id="SNR71557.1"/>
    </source>
</evidence>
<proteinExistence type="predicted"/>
<dbReference type="OrthoDB" id="8534992at2"/>
<keyword evidence="1" id="KW-0812">Transmembrane</keyword>
<evidence type="ECO:0000259" key="3">
    <source>
        <dbReference type="Pfam" id="PF13400"/>
    </source>
</evidence>
<dbReference type="Pfam" id="PF09977">
    <property type="entry name" value="Tad_C"/>
    <property type="match status" value="1"/>
</dbReference>
<gene>
    <name evidence="4" type="ORF">SAMN05192560_0675</name>
</gene>
<accession>A0A238YKA8</accession>
<keyword evidence="5" id="KW-1185">Reference proteome</keyword>
<dbReference type="RefSeq" id="WP_089374815.1">
    <property type="nucleotide sequence ID" value="NZ_FZOA01000002.1"/>
</dbReference>
<name>A0A238YKA8_9PROT</name>
<sequence>MRSPGGELKSQRGAIGIMAALTLFMVILFAVLAVDSGRLWLEQRRLQNVADMAAIEASQIGGCKDNVDIAAAREAAERAALANEPSLNGLLSTANAVQLGSIATVSGERIFTAGGSPEAVKVIASRAVPASLVAGGFFGQNINLQAEAVAPIRTAWAAFSAGSTTLNLDTNDSWLLNSLLTKVLGTSISLPVASWQGLANSSIKLLNLVKASALIGSVDDLLDANVTVGEFLTLLEAAARADGNQLDAVNQTIVLDGLLNLAQGAVNNTTIKIGDVLNVTNPDPNAVLATQVNLLQLINTAVIVANGKNFIDIPLGIPSLLGLSVTTRIGIIEAPQIAVGGPGEVNGSACTEAKPAAVRVVTILEGGLLGLVASTKLQLLVKIAPGYAKLQAIKVGEQTTDVEIDAKSGLAEVFLTSINPSCKPLGANPENCDRGSEDGEIIVLNALGLVQVGGARVRLDLPAVTSEDTLVFHVNRPTTYSNTPTNECEEDGILPDCKTTYAGLGKSLQGATEGALRIRLVTVCVLGACILSPVDTALNAVTGVVSEVLYKVVVPLLANVSRMVLDPLLKLLGINTAGLTVVLDDVQSANRQSLLRGDRQQQE</sequence>
<dbReference type="AlphaFoldDB" id="A0A238YKA8"/>
<dbReference type="InterPro" id="IPR028087">
    <property type="entry name" value="Tad_N"/>
</dbReference>
<keyword evidence="1" id="KW-1133">Transmembrane helix</keyword>
<dbReference type="Proteomes" id="UP000198305">
    <property type="component" value="Unassembled WGS sequence"/>
</dbReference>
<feature type="transmembrane region" description="Helical" evidence="1">
    <location>
        <begin position="12"/>
        <end position="34"/>
    </location>
</feature>
<feature type="domain" description="DUF2134" evidence="2">
    <location>
        <begin position="62"/>
        <end position="150"/>
    </location>
</feature>
<evidence type="ECO:0000256" key="1">
    <source>
        <dbReference type="SAM" id="Phobius"/>
    </source>
</evidence>
<protein>
    <submittedName>
        <fullName evidence="4">Uncharacterized membrane protein</fullName>
    </submittedName>
</protein>
<feature type="domain" description="Putative Flp pilus-assembly TadG-like N-terminal" evidence="3">
    <location>
        <begin position="13"/>
        <end position="56"/>
    </location>
</feature>
<reference evidence="5" key="1">
    <citation type="submission" date="2017-06" db="EMBL/GenBank/DDBJ databases">
        <authorList>
            <person name="Varghese N."/>
            <person name="Submissions S."/>
        </authorList>
    </citation>
    <scope>NUCLEOTIDE SEQUENCE [LARGE SCALE GENOMIC DNA]</scope>
    <source>
        <strain evidence="5">Ca-68</strain>
    </source>
</reference>
<dbReference type="InterPro" id="IPR018705">
    <property type="entry name" value="DUF2134_membrane"/>
</dbReference>
<evidence type="ECO:0000259" key="2">
    <source>
        <dbReference type="Pfam" id="PF09977"/>
    </source>
</evidence>
<evidence type="ECO:0000313" key="5">
    <source>
        <dbReference type="Proteomes" id="UP000198305"/>
    </source>
</evidence>